<dbReference type="InterPro" id="IPR040701">
    <property type="entry name" value="Bact_RF_family2"/>
</dbReference>
<dbReference type="AlphaFoldDB" id="A0A9X3A520"/>
<dbReference type="SUPFAM" id="SSF55315">
    <property type="entry name" value="L30e-like"/>
    <property type="match status" value="1"/>
</dbReference>
<comment type="caution">
    <text evidence="1">The sequence shown here is derived from an EMBL/GenBank/DDBJ whole genome shotgun (WGS) entry which is preliminary data.</text>
</comment>
<evidence type="ECO:0000313" key="2">
    <source>
        <dbReference type="Proteomes" id="UP001141259"/>
    </source>
</evidence>
<keyword evidence="2" id="KW-1185">Reference proteome</keyword>
<gene>
    <name evidence="1" type="ORF">NZH93_33810</name>
</gene>
<evidence type="ECO:0000313" key="1">
    <source>
        <dbReference type="EMBL" id="MCS7481858.1"/>
    </source>
</evidence>
<sequence>METGDLRALAHGTGPFTSVYYDASSLVDLRWRAMRDQLEAQSTNDETLATLTNAILTATPPPGLAGRALIAADNRIVLDRYLPVPPAGYTARLSPLPYLLPLVDLAEPMVPHVIVHLDHLGADLRGVDHSGRPVAVATVGGRLPPTGERLRAAELSDITEEAIRLVNWLHAPLLILAGPLKARRTLRNALPAGHNHIIVEVEATPRSGDTNLDHVVHHLASRRNHDEQRTVVDRFRDESSRLTGTAVHGLRAVSAALSAGAVDTLLLSDTVVGERALWVDPTGNQISATPHTGLIKQRADEVLPHAAVATQADIILVGNRLTLHEDTGALLRA</sequence>
<dbReference type="RefSeq" id="WP_259627340.1">
    <property type="nucleotide sequence ID" value="NZ_JANYMP010000020.1"/>
</dbReference>
<evidence type="ECO:0008006" key="3">
    <source>
        <dbReference type="Google" id="ProtNLM"/>
    </source>
</evidence>
<dbReference type="EMBL" id="JANYMP010000020">
    <property type="protein sequence ID" value="MCS7481858.1"/>
    <property type="molecule type" value="Genomic_DNA"/>
</dbReference>
<dbReference type="Proteomes" id="UP001141259">
    <property type="component" value="Unassembled WGS sequence"/>
</dbReference>
<proteinExistence type="predicted"/>
<dbReference type="Pfam" id="PF18844">
    <property type="entry name" value="baeRF_family2"/>
    <property type="match status" value="1"/>
</dbReference>
<dbReference type="Gene3D" id="3.30.1330.30">
    <property type="match status" value="1"/>
</dbReference>
<accession>A0A9X3A520</accession>
<reference evidence="1" key="1">
    <citation type="submission" date="2022-08" db="EMBL/GenBank/DDBJ databases">
        <authorList>
            <person name="Tistechok S."/>
            <person name="Samborskyy M."/>
            <person name="Roman I."/>
        </authorList>
    </citation>
    <scope>NUCLEOTIDE SEQUENCE</scope>
    <source>
        <strain evidence="1">DSM 103496</strain>
    </source>
</reference>
<organism evidence="1 2">
    <name type="scientific">Umezawaea endophytica</name>
    <dbReference type="NCBI Taxonomy" id="1654476"/>
    <lineage>
        <taxon>Bacteria</taxon>
        <taxon>Bacillati</taxon>
        <taxon>Actinomycetota</taxon>
        <taxon>Actinomycetes</taxon>
        <taxon>Pseudonocardiales</taxon>
        <taxon>Pseudonocardiaceae</taxon>
        <taxon>Umezawaea</taxon>
    </lineage>
</organism>
<protein>
    <recommendedName>
        <fullName evidence="3">Peptide subunit release factor 1 (ERF1)</fullName>
    </recommendedName>
</protein>
<dbReference type="InterPro" id="IPR029064">
    <property type="entry name" value="Ribosomal_eL30-like_sf"/>
</dbReference>
<name>A0A9X3A520_9PSEU</name>